<organism evidence="2 3">
    <name type="scientific">Tetrapyrgos nigripes</name>
    <dbReference type="NCBI Taxonomy" id="182062"/>
    <lineage>
        <taxon>Eukaryota</taxon>
        <taxon>Fungi</taxon>
        <taxon>Dikarya</taxon>
        <taxon>Basidiomycota</taxon>
        <taxon>Agaricomycotina</taxon>
        <taxon>Agaricomycetes</taxon>
        <taxon>Agaricomycetidae</taxon>
        <taxon>Agaricales</taxon>
        <taxon>Marasmiineae</taxon>
        <taxon>Marasmiaceae</taxon>
        <taxon>Tetrapyrgos</taxon>
    </lineage>
</organism>
<evidence type="ECO:0000313" key="3">
    <source>
        <dbReference type="Proteomes" id="UP000559256"/>
    </source>
</evidence>
<dbReference type="Proteomes" id="UP000559256">
    <property type="component" value="Unassembled WGS sequence"/>
</dbReference>
<reference evidence="2 3" key="1">
    <citation type="journal article" date="2020" name="ISME J.">
        <title>Uncovering the hidden diversity of litter-decomposition mechanisms in mushroom-forming fungi.</title>
        <authorList>
            <person name="Floudas D."/>
            <person name="Bentzer J."/>
            <person name="Ahren D."/>
            <person name="Johansson T."/>
            <person name="Persson P."/>
            <person name="Tunlid A."/>
        </authorList>
    </citation>
    <scope>NUCLEOTIDE SEQUENCE [LARGE SCALE GENOMIC DNA]</scope>
    <source>
        <strain evidence="2 3">CBS 291.85</strain>
    </source>
</reference>
<name>A0A8H5LWJ2_9AGAR</name>
<dbReference type="EMBL" id="JAACJM010000006">
    <property type="protein sequence ID" value="KAF5372188.1"/>
    <property type="molecule type" value="Genomic_DNA"/>
</dbReference>
<sequence>MDSPQIVQHIARKVLHDSSLADLASFRRTSRLINSIVEPLLFETVEIALQGRVVGSRSVRLLDVLAKKKRLCLLVKRVKIHSLNASAHHKVGPLNRRVQRQMRSLDESLAMIGMFSNTREVVWHIWSHSTLYETYSSLLFSILSSSSSLLFLSSLTLSLLGSGSQAQLILPPEAARLGSLSVLKIQCPTPTPTPTLETSPPANPGQDVDEDASDSHSHFCPYPTVHLEQTLFEPILGIIDNSPDLRLLQVDFRPPPLPGQPEMRVLKRPKAAQRNPKMCPAMFMVDRYLEDQIEVAVEILYQQRVDAFVDEIQRRKELVRTRVKQIQRMEVYTPPAHPPKARIASLEMTITRITRVPTQAGVGTKVIERWTEWPWARSSWEAHQGTAH</sequence>
<gene>
    <name evidence="2" type="ORF">D9758_004979</name>
</gene>
<accession>A0A8H5LWJ2</accession>
<proteinExistence type="predicted"/>
<keyword evidence="3" id="KW-1185">Reference proteome</keyword>
<evidence type="ECO:0008006" key="4">
    <source>
        <dbReference type="Google" id="ProtNLM"/>
    </source>
</evidence>
<dbReference type="AlphaFoldDB" id="A0A8H5LWJ2"/>
<evidence type="ECO:0000313" key="2">
    <source>
        <dbReference type="EMBL" id="KAF5372188.1"/>
    </source>
</evidence>
<comment type="caution">
    <text evidence="2">The sequence shown here is derived from an EMBL/GenBank/DDBJ whole genome shotgun (WGS) entry which is preliminary data.</text>
</comment>
<feature type="region of interest" description="Disordered" evidence="1">
    <location>
        <begin position="188"/>
        <end position="216"/>
    </location>
</feature>
<protein>
    <recommendedName>
        <fullName evidence="4">F-box domain-containing protein</fullName>
    </recommendedName>
</protein>
<evidence type="ECO:0000256" key="1">
    <source>
        <dbReference type="SAM" id="MobiDB-lite"/>
    </source>
</evidence>